<evidence type="ECO:0000313" key="2">
    <source>
        <dbReference type="EMBL" id="MBB5132091.1"/>
    </source>
</evidence>
<dbReference type="RefSeq" id="WP_185048877.1">
    <property type="nucleotide sequence ID" value="NZ_BAABIX010000027.1"/>
</dbReference>
<protein>
    <submittedName>
        <fullName evidence="2">Uncharacterized protein</fullName>
    </submittedName>
</protein>
<keyword evidence="1" id="KW-1133">Transmembrane helix</keyword>
<feature type="transmembrane region" description="Helical" evidence="1">
    <location>
        <begin position="36"/>
        <end position="55"/>
    </location>
</feature>
<keyword evidence="3" id="KW-1185">Reference proteome</keyword>
<proteinExistence type="predicted"/>
<evidence type="ECO:0000313" key="3">
    <source>
        <dbReference type="Proteomes" id="UP000578449"/>
    </source>
</evidence>
<feature type="transmembrane region" description="Helical" evidence="1">
    <location>
        <begin position="105"/>
        <end position="124"/>
    </location>
</feature>
<dbReference type="Proteomes" id="UP000578449">
    <property type="component" value="Unassembled WGS sequence"/>
</dbReference>
<dbReference type="EMBL" id="JACHGN010000003">
    <property type="protein sequence ID" value="MBB5132091.1"/>
    <property type="molecule type" value="Genomic_DNA"/>
</dbReference>
<comment type="caution">
    <text evidence="2">The sequence shown here is derived from an EMBL/GenBank/DDBJ whole genome shotgun (WGS) entry which is preliminary data.</text>
</comment>
<organism evidence="2 3">
    <name type="scientific">Thermocatellispora tengchongensis</name>
    <dbReference type="NCBI Taxonomy" id="1073253"/>
    <lineage>
        <taxon>Bacteria</taxon>
        <taxon>Bacillati</taxon>
        <taxon>Actinomycetota</taxon>
        <taxon>Actinomycetes</taxon>
        <taxon>Streptosporangiales</taxon>
        <taxon>Streptosporangiaceae</taxon>
        <taxon>Thermocatellispora</taxon>
    </lineage>
</organism>
<accession>A0A840P2H2</accession>
<gene>
    <name evidence="2" type="ORF">HNP84_001804</name>
</gene>
<evidence type="ECO:0000256" key="1">
    <source>
        <dbReference type="SAM" id="Phobius"/>
    </source>
</evidence>
<dbReference type="AlphaFoldDB" id="A0A840P2H2"/>
<reference evidence="2 3" key="1">
    <citation type="submission" date="2020-08" db="EMBL/GenBank/DDBJ databases">
        <title>Genomic Encyclopedia of Type Strains, Phase IV (KMG-IV): sequencing the most valuable type-strain genomes for metagenomic binning, comparative biology and taxonomic classification.</title>
        <authorList>
            <person name="Goeker M."/>
        </authorList>
    </citation>
    <scope>NUCLEOTIDE SEQUENCE [LARGE SCALE GENOMIC DNA]</scope>
    <source>
        <strain evidence="2 3">DSM 45615</strain>
    </source>
</reference>
<keyword evidence="1" id="KW-0812">Transmembrane</keyword>
<sequence>MRALVPLRIMRAAVFSVVCVVLAALGHVVAGGSGPAPWAVVAGGLGVLAVAAGMAGRERSAAVISVSLAGAQLVLHELFAFGSPAEEDISLVLHLHGESAGLGESLGMLIAHMTATLLTGLWLARGEAALWATLRRLGASPVVRRLRAAVVRRLRRALALLWEAEGGAARPAWAVLDGRSPAFAPAEALLRHSVIRRGPPLPAA</sequence>
<name>A0A840P2H2_9ACTN</name>
<feature type="transmembrane region" description="Helical" evidence="1">
    <location>
        <begin position="62"/>
        <end position="85"/>
    </location>
</feature>
<keyword evidence="1" id="KW-0472">Membrane</keyword>